<gene>
    <name evidence="1" type="ORF">PSON_ATCC_30995.1.T1080112</name>
</gene>
<evidence type="ECO:0000313" key="2">
    <source>
        <dbReference type="Proteomes" id="UP000692954"/>
    </source>
</evidence>
<reference evidence="1" key="1">
    <citation type="submission" date="2021-01" db="EMBL/GenBank/DDBJ databases">
        <authorList>
            <consortium name="Genoscope - CEA"/>
            <person name="William W."/>
        </authorList>
    </citation>
    <scope>NUCLEOTIDE SEQUENCE</scope>
</reference>
<organism evidence="1 2">
    <name type="scientific">Paramecium sonneborni</name>
    <dbReference type="NCBI Taxonomy" id="65129"/>
    <lineage>
        <taxon>Eukaryota</taxon>
        <taxon>Sar</taxon>
        <taxon>Alveolata</taxon>
        <taxon>Ciliophora</taxon>
        <taxon>Intramacronucleata</taxon>
        <taxon>Oligohymenophorea</taxon>
        <taxon>Peniculida</taxon>
        <taxon>Parameciidae</taxon>
        <taxon>Paramecium</taxon>
    </lineage>
</organism>
<dbReference type="Proteomes" id="UP000692954">
    <property type="component" value="Unassembled WGS sequence"/>
</dbReference>
<name>A0A8S1QHG5_9CILI</name>
<dbReference type="AlphaFoldDB" id="A0A8S1QHG5"/>
<protein>
    <submittedName>
        <fullName evidence="1">Uncharacterized protein</fullName>
    </submittedName>
</protein>
<proteinExistence type="predicted"/>
<comment type="caution">
    <text evidence="1">The sequence shown here is derived from an EMBL/GenBank/DDBJ whole genome shotgun (WGS) entry which is preliminary data.</text>
</comment>
<accession>A0A8S1QHG5</accession>
<dbReference type="EMBL" id="CAJJDN010000108">
    <property type="protein sequence ID" value="CAD8115438.1"/>
    <property type="molecule type" value="Genomic_DNA"/>
</dbReference>
<keyword evidence="2" id="KW-1185">Reference proteome</keyword>
<evidence type="ECO:0000313" key="1">
    <source>
        <dbReference type="EMBL" id="CAD8115438.1"/>
    </source>
</evidence>
<sequence>MLEQIDESIDISINLKSLQQSNRNPEPKISLLKLPKTKTTSKLITIFWYNQFEDKTYEFSSNFNETLTLGDISNWLTIKWKETNLPQIDAQSTQFYLPKKKFGKPNEDFPSFRNELSLKDCNQCTFALKVKFITRNSIPSKKKEFQISYNNSLQKEQRFEITVSKKKKQNNQLFCFCYSGE</sequence>